<keyword evidence="1" id="KW-0472">Membrane</keyword>
<dbReference type="RefSeq" id="WP_346754356.1">
    <property type="nucleotide sequence ID" value="NZ_JAUJEA010000011.1"/>
</dbReference>
<sequence length="352" mass="41192">MQRDYTDYGIDDFLDDQSFRSFVYKENVQNISFWNDWIKSHPEKIPEIEEAIFLLRNIYVDNKELLSKEERENELREMFAQIEKSQRVSVKSKVLDTNIWHSWKRVAAILIVLLVPISVFYLNSELWVKETPREQVEWIEKVVPYGQKLTTTLSDGSIIKLNAGSRIRFPKQFSTSLREIFLEGEAFFNVERDTSRKFIIHTEKMLTTVLGTSFNIKAYPEDSVAEVAVATGKVLVQSEDRDGNIKKSVTLNANEMTSHNKTDPSLLKTVEFNESEFSWRDDILYFDKTPVPELIVMLERWYGKNIRLENDTFKNKTYSGVFENETLKNVLEGIKFEADINYKIKGNDVLIY</sequence>
<keyword evidence="1" id="KW-1133">Transmembrane helix</keyword>
<proteinExistence type="predicted"/>
<dbReference type="InterPro" id="IPR032508">
    <property type="entry name" value="FecR_C"/>
</dbReference>
<dbReference type="Proteomes" id="UP001172082">
    <property type="component" value="Unassembled WGS sequence"/>
</dbReference>
<evidence type="ECO:0000259" key="3">
    <source>
        <dbReference type="Pfam" id="PF16344"/>
    </source>
</evidence>
<dbReference type="PANTHER" id="PTHR30273">
    <property type="entry name" value="PERIPLASMIC SIGNAL SENSOR AND SIGMA FACTOR ACTIVATOR FECR-RELATED"/>
    <property type="match status" value="1"/>
</dbReference>
<evidence type="ECO:0000259" key="2">
    <source>
        <dbReference type="Pfam" id="PF04773"/>
    </source>
</evidence>
<feature type="transmembrane region" description="Helical" evidence="1">
    <location>
        <begin position="106"/>
        <end position="123"/>
    </location>
</feature>
<comment type="caution">
    <text evidence="4">The sequence shown here is derived from an EMBL/GenBank/DDBJ whole genome shotgun (WGS) entry which is preliminary data.</text>
</comment>
<evidence type="ECO:0000313" key="4">
    <source>
        <dbReference type="EMBL" id="MDN5204332.1"/>
    </source>
</evidence>
<organism evidence="4 5">
    <name type="scientific">Splendidivirga corallicola</name>
    <dbReference type="NCBI Taxonomy" id="3051826"/>
    <lineage>
        <taxon>Bacteria</taxon>
        <taxon>Pseudomonadati</taxon>
        <taxon>Bacteroidota</taxon>
        <taxon>Cytophagia</taxon>
        <taxon>Cytophagales</taxon>
        <taxon>Splendidivirgaceae</taxon>
        <taxon>Splendidivirga</taxon>
    </lineage>
</organism>
<dbReference type="InterPro" id="IPR006860">
    <property type="entry name" value="FecR"/>
</dbReference>
<dbReference type="PANTHER" id="PTHR30273:SF2">
    <property type="entry name" value="PROTEIN FECR"/>
    <property type="match status" value="1"/>
</dbReference>
<feature type="domain" description="FecR protein" evidence="2">
    <location>
        <begin position="146"/>
        <end position="234"/>
    </location>
</feature>
<protein>
    <submittedName>
        <fullName evidence="4">FecR family protein</fullName>
    </submittedName>
</protein>
<keyword evidence="5" id="KW-1185">Reference proteome</keyword>
<gene>
    <name evidence="4" type="ORF">QQ008_23270</name>
</gene>
<dbReference type="Pfam" id="PF04773">
    <property type="entry name" value="FecR"/>
    <property type="match status" value="1"/>
</dbReference>
<accession>A0ABT8KWK6</accession>
<dbReference type="Pfam" id="PF16344">
    <property type="entry name" value="FecR_C"/>
    <property type="match status" value="1"/>
</dbReference>
<dbReference type="Gene3D" id="2.60.120.1440">
    <property type="match status" value="1"/>
</dbReference>
<keyword evidence="1" id="KW-0812">Transmembrane</keyword>
<dbReference type="PIRSF" id="PIRSF018266">
    <property type="entry name" value="FecR"/>
    <property type="match status" value="1"/>
</dbReference>
<name>A0ABT8KWK6_9BACT</name>
<dbReference type="EMBL" id="JAUJEA010000011">
    <property type="protein sequence ID" value="MDN5204332.1"/>
    <property type="molecule type" value="Genomic_DNA"/>
</dbReference>
<reference evidence="4" key="1">
    <citation type="submission" date="2023-06" db="EMBL/GenBank/DDBJ databases">
        <title>Genomic of Parafulvivirga corallium.</title>
        <authorList>
            <person name="Wang G."/>
        </authorList>
    </citation>
    <scope>NUCLEOTIDE SEQUENCE</scope>
    <source>
        <strain evidence="4">BMA10</strain>
    </source>
</reference>
<evidence type="ECO:0000313" key="5">
    <source>
        <dbReference type="Proteomes" id="UP001172082"/>
    </source>
</evidence>
<dbReference type="InterPro" id="IPR012373">
    <property type="entry name" value="Ferrdict_sens_TM"/>
</dbReference>
<feature type="domain" description="Protein FecR C-terminal" evidence="3">
    <location>
        <begin position="284"/>
        <end position="351"/>
    </location>
</feature>
<dbReference type="Gene3D" id="3.55.50.30">
    <property type="match status" value="1"/>
</dbReference>
<evidence type="ECO:0000256" key="1">
    <source>
        <dbReference type="SAM" id="Phobius"/>
    </source>
</evidence>